<accession>A0ABM8TMX8</accession>
<dbReference type="EMBL" id="CAJPVI010000033">
    <property type="protein sequence ID" value="CAG2155425.1"/>
    <property type="molecule type" value="Genomic_DNA"/>
</dbReference>
<evidence type="ECO:0000256" key="1">
    <source>
        <dbReference type="SAM" id="MobiDB-lite"/>
    </source>
</evidence>
<dbReference type="Proteomes" id="UP000672657">
    <property type="component" value="Unassembled WGS sequence"/>
</dbReference>
<evidence type="ECO:0000256" key="2">
    <source>
        <dbReference type="SAM" id="SignalP"/>
    </source>
</evidence>
<feature type="chain" id="PRO_5046963676" description="Pilus assembly protein PilL" evidence="2">
    <location>
        <begin position="21"/>
        <end position="425"/>
    </location>
</feature>
<evidence type="ECO:0000313" key="3">
    <source>
        <dbReference type="EMBL" id="CAG2155425.1"/>
    </source>
</evidence>
<reference evidence="3 4" key="1">
    <citation type="submission" date="2021-03" db="EMBL/GenBank/DDBJ databases">
        <authorList>
            <person name="Peeters C."/>
        </authorList>
    </citation>
    <scope>NUCLEOTIDE SEQUENCE [LARGE SCALE GENOMIC DNA]</scope>
    <source>
        <strain evidence="3 4">LMG 26411</strain>
    </source>
</reference>
<keyword evidence="4" id="KW-1185">Reference proteome</keyword>
<protein>
    <recommendedName>
        <fullName evidence="5">Pilus assembly protein PilL</fullName>
    </recommendedName>
</protein>
<feature type="region of interest" description="Disordered" evidence="1">
    <location>
        <begin position="230"/>
        <end position="255"/>
    </location>
</feature>
<keyword evidence="2" id="KW-0732">Signal</keyword>
<gene>
    <name evidence="3" type="ORF">LMG26411_04939</name>
</gene>
<evidence type="ECO:0000313" key="4">
    <source>
        <dbReference type="Proteomes" id="UP000672657"/>
    </source>
</evidence>
<evidence type="ECO:0008006" key="5">
    <source>
        <dbReference type="Google" id="ProtNLM"/>
    </source>
</evidence>
<dbReference type="RefSeq" id="WP_211955859.1">
    <property type="nucleotide sequence ID" value="NZ_CAJPVI010000033.1"/>
</dbReference>
<organism evidence="3 4">
    <name type="scientific">Cupriavidus numazuensis</name>
    <dbReference type="NCBI Taxonomy" id="221992"/>
    <lineage>
        <taxon>Bacteria</taxon>
        <taxon>Pseudomonadati</taxon>
        <taxon>Pseudomonadota</taxon>
        <taxon>Betaproteobacteria</taxon>
        <taxon>Burkholderiales</taxon>
        <taxon>Burkholderiaceae</taxon>
        <taxon>Cupriavidus</taxon>
    </lineage>
</organism>
<comment type="caution">
    <text evidence="3">The sequence shown here is derived from an EMBL/GenBank/DDBJ whole genome shotgun (WGS) entry which is preliminary data.</text>
</comment>
<proteinExistence type="predicted"/>
<feature type="signal peptide" evidence="2">
    <location>
        <begin position="1"/>
        <end position="20"/>
    </location>
</feature>
<name>A0ABM8TMX8_9BURK</name>
<sequence>MTKPLFLSALLLMASGQAIAADTDPLDFDYQVVARASDRPALIFNDGVSTYVQPRAGQAVSADGAQQNGPYWVIEGVPDVVRYSVNGQPVVARLKRANGFTSEPQTVASDSGSRAAISGRIALMGSYTTLPLVRAGRWSLPLAQTVKTIAPGGWTGTAQKDVPLTDEVSLELHSGENWLQALSRLLKRRNLYAEVDFARRNIGLRASPPKGFAVAGEAPGEVGPGRTLQAAAAGQATGAPAPVETSPAPAAVTASPVPEGPTLGSAFGAVAIRDNKQGRIEIRFDREPTDLVVRDASDSKIWTKWDETQRVLSFATVDRFTATAEGKSVEVTRSPEIDYEFPRENTAGLDMIFEKDGATYLSFAKSLVSVSVFGDDHQRNGEQKDRYYKFNGIAARLTIIADGSVVYVDRVPQVRFKERPGKVAL</sequence>